<dbReference type="InterPro" id="IPR032807">
    <property type="entry name" value="GNVR"/>
</dbReference>
<keyword evidence="11" id="KW-1185">Reference proteome</keyword>
<dbReference type="GO" id="GO:0016301">
    <property type="term" value="F:kinase activity"/>
    <property type="evidence" value="ECO:0007669"/>
    <property type="project" value="UniProtKB-KW"/>
</dbReference>
<dbReference type="Gene3D" id="3.40.50.300">
    <property type="entry name" value="P-loop containing nucleotide triphosphate hydrolases"/>
    <property type="match status" value="1"/>
</dbReference>
<keyword evidence="10" id="KW-0418">Kinase</keyword>
<keyword evidence="6 7" id="KW-0472">Membrane</keyword>
<evidence type="ECO:0000256" key="7">
    <source>
        <dbReference type="SAM" id="Phobius"/>
    </source>
</evidence>
<organism evidence="10 11">
    <name type="scientific">Nocardia terpenica</name>
    <dbReference type="NCBI Taxonomy" id="455432"/>
    <lineage>
        <taxon>Bacteria</taxon>
        <taxon>Bacillati</taxon>
        <taxon>Actinomycetota</taxon>
        <taxon>Actinomycetes</taxon>
        <taxon>Mycobacteriales</taxon>
        <taxon>Nocardiaceae</taxon>
        <taxon>Nocardia</taxon>
    </lineage>
</organism>
<dbReference type="GO" id="GO:0005886">
    <property type="term" value="C:plasma membrane"/>
    <property type="evidence" value="ECO:0007669"/>
    <property type="project" value="UniProtKB-SubCell"/>
</dbReference>
<keyword evidence="4 7" id="KW-0812">Transmembrane</keyword>
<keyword evidence="10" id="KW-0808">Transferase</keyword>
<evidence type="ECO:0000256" key="6">
    <source>
        <dbReference type="ARBA" id="ARBA00023136"/>
    </source>
</evidence>
<feature type="transmembrane region" description="Helical" evidence="7">
    <location>
        <begin position="12"/>
        <end position="32"/>
    </location>
</feature>
<name>A0A164M9G1_9NOCA</name>
<evidence type="ECO:0000256" key="2">
    <source>
        <dbReference type="ARBA" id="ARBA00006683"/>
    </source>
</evidence>
<dbReference type="SUPFAM" id="SSF52540">
    <property type="entry name" value="P-loop containing nucleoside triphosphate hydrolases"/>
    <property type="match status" value="1"/>
</dbReference>
<feature type="transmembrane region" description="Helical" evidence="7">
    <location>
        <begin position="176"/>
        <end position="194"/>
    </location>
</feature>
<dbReference type="PANTHER" id="PTHR32309">
    <property type="entry name" value="TYROSINE-PROTEIN KINASE"/>
    <property type="match status" value="1"/>
</dbReference>
<dbReference type="InterPro" id="IPR027417">
    <property type="entry name" value="P-loop_NTPase"/>
</dbReference>
<dbReference type="RefSeq" id="WP_067589967.1">
    <property type="nucleotide sequence ID" value="NZ_JABMCZ010000004.1"/>
</dbReference>
<dbReference type="InterPro" id="IPR050445">
    <property type="entry name" value="Bact_polysacc_biosynth/exp"/>
</dbReference>
<gene>
    <name evidence="10" type="ORF">AWN90_31190</name>
</gene>
<feature type="domain" description="Polysaccharide chain length determinant N-terminal" evidence="8">
    <location>
        <begin position="3"/>
        <end position="70"/>
    </location>
</feature>
<evidence type="ECO:0000313" key="11">
    <source>
        <dbReference type="Proteomes" id="UP000076512"/>
    </source>
</evidence>
<dbReference type="Pfam" id="PF02706">
    <property type="entry name" value="Wzz"/>
    <property type="match status" value="1"/>
</dbReference>
<dbReference type="Pfam" id="PF13807">
    <property type="entry name" value="GNVR"/>
    <property type="match status" value="1"/>
</dbReference>
<evidence type="ECO:0000256" key="3">
    <source>
        <dbReference type="ARBA" id="ARBA00022475"/>
    </source>
</evidence>
<dbReference type="Proteomes" id="UP000076512">
    <property type="component" value="Unassembled WGS sequence"/>
</dbReference>
<comment type="subcellular location">
    <subcellularLocation>
        <location evidence="1">Cell membrane</location>
        <topology evidence="1">Multi-pass membrane protein</topology>
    </subcellularLocation>
</comment>
<sequence length="431" mass="45833">MGLIDLWQLLRRRWAIVGVGAVLCLAASYGYLKMLPVTYTASSTCYVSMATGTSVNDSYQGGLAAQQRVRSYLALATSITVAQRVKDQLGLPMSVDELRGRVSAASPPATAVIVVSAHDGTADGARRITDEVVSQFRHLVDQLETIQPEAAPAARVAVVDKAQLPGAPSSPQRSRILVLGLLAGLVLGSAAAFARDRLDRRLRTSTDLAALAPVPILGIVDDGRPGAPGELRRLRTRLGDDPDTRTVLLTPLSRESLPELAIGLSRTLADTGDRVVLVDADTTGHGSSTRAPVRAETGLAELLRDSSPLDNAIVAWPEAGISMLPLGVIDSRTPDLLSSRRFAEIMTKLRTDFDHIVVEAAPVTAAADALALARRCDATLGVVELGPTTGNQVRGALATFGEGNARLVGIAVFSRQRRSVRNLLRRRGRRE</sequence>
<dbReference type="AlphaFoldDB" id="A0A164M9G1"/>
<evidence type="ECO:0000259" key="9">
    <source>
        <dbReference type="Pfam" id="PF13807"/>
    </source>
</evidence>
<evidence type="ECO:0000259" key="8">
    <source>
        <dbReference type="Pfam" id="PF02706"/>
    </source>
</evidence>
<evidence type="ECO:0000256" key="4">
    <source>
        <dbReference type="ARBA" id="ARBA00022692"/>
    </source>
</evidence>
<feature type="domain" description="Tyrosine-protein kinase G-rich" evidence="9">
    <location>
        <begin position="139"/>
        <end position="196"/>
    </location>
</feature>
<dbReference type="OrthoDB" id="9812433at2"/>
<dbReference type="InterPro" id="IPR003856">
    <property type="entry name" value="LPS_length_determ_N"/>
</dbReference>
<proteinExistence type="inferred from homology"/>
<comment type="similarity">
    <text evidence="2">Belongs to the CpsC/CapA family.</text>
</comment>
<keyword evidence="5 7" id="KW-1133">Transmembrane helix</keyword>
<dbReference type="STRING" id="455432.AWN90_31190"/>
<dbReference type="PANTHER" id="PTHR32309:SF13">
    <property type="entry name" value="FERRIC ENTEROBACTIN TRANSPORT PROTEIN FEPE"/>
    <property type="match status" value="1"/>
</dbReference>
<keyword evidence="3" id="KW-1003">Cell membrane</keyword>
<accession>A0A164M9G1</accession>
<reference evidence="10 11" key="1">
    <citation type="submission" date="2016-04" db="EMBL/GenBank/DDBJ databases">
        <authorList>
            <person name="Evans L.H."/>
            <person name="Alamgir A."/>
            <person name="Owens N."/>
            <person name="Weber N.D."/>
            <person name="Virtaneva K."/>
            <person name="Barbian K."/>
            <person name="Babar A."/>
            <person name="Rosenke K."/>
        </authorList>
    </citation>
    <scope>NUCLEOTIDE SEQUENCE [LARGE SCALE GENOMIC DNA]</scope>
    <source>
        <strain evidence="10 11">IFM 0406</strain>
    </source>
</reference>
<evidence type="ECO:0000256" key="5">
    <source>
        <dbReference type="ARBA" id="ARBA00022989"/>
    </source>
</evidence>
<evidence type="ECO:0000256" key="1">
    <source>
        <dbReference type="ARBA" id="ARBA00004651"/>
    </source>
</evidence>
<dbReference type="EMBL" id="LWGR01000007">
    <property type="protein sequence ID" value="KZM73162.1"/>
    <property type="molecule type" value="Genomic_DNA"/>
</dbReference>
<protein>
    <submittedName>
        <fullName evidence="10">Protein tyrosine kinase</fullName>
    </submittedName>
</protein>
<evidence type="ECO:0000313" key="10">
    <source>
        <dbReference type="EMBL" id="KZM73162.1"/>
    </source>
</evidence>
<comment type="caution">
    <text evidence="10">The sequence shown here is derived from an EMBL/GenBank/DDBJ whole genome shotgun (WGS) entry which is preliminary data.</text>
</comment>